<gene>
    <name evidence="2" type="ORF">CWM85_42000</name>
</gene>
<dbReference type="GO" id="GO:0003700">
    <property type="term" value="F:DNA-binding transcription factor activity"/>
    <property type="evidence" value="ECO:0007669"/>
    <property type="project" value="InterPro"/>
</dbReference>
<comment type="caution">
    <text evidence="2">The sequence shown here is derived from an EMBL/GenBank/DDBJ whole genome shotgun (WGS) entry which is preliminary data.</text>
</comment>
<sequence>MKDDINQDITFRKLSVFMMFMAKGNIARTAEAMQLSGVSVHRALQTLEEGG</sequence>
<proteinExistence type="predicted"/>
<dbReference type="InterPro" id="IPR036388">
    <property type="entry name" value="WH-like_DNA-bd_sf"/>
</dbReference>
<feature type="domain" description="HTH lysR-type" evidence="1">
    <location>
        <begin position="9"/>
        <end position="51"/>
    </location>
</feature>
<organism evidence="2 3">
    <name type="scientific">Klebsiella michiganensis</name>
    <dbReference type="NCBI Taxonomy" id="1134687"/>
    <lineage>
        <taxon>Bacteria</taxon>
        <taxon>Pseudomonadati</taxon>
        <taxon>Pseudomonadota</taxon>
        <taxon>Gammaproteobacteria</taxon>
        <taxon>Enterobacterales</taxon>
        <taxon>Enterobacteriaceae</taxon>
        <taxon>Klebsiella/Raoultella group</taxon>
        <taxon>Klebsiella</taxon>
    </lineage>
</organism>
<evidence type="ECO:0000259" key="1">
    <source>
        <dbReference type="PROSITE" id="PS50931"/>
    </source>
</evidence>
<dbReference type="Proteomes" id="UP000234661">
    <property type="component" value="Unassembled WGS sequence"/>
</dbReference>
<dbReference type="PROSITE" id="PS50931">
    <property type="entry name" value="HTH_LYSR"/>
    <property type="match status" value="1"/>
</dbReference>
<reference evidence="2 3" key="2">
    <citation type="submission" date="2018-01" db="EMBL/GenBank/DDBJ databases">
        <title>Genomic study of Klebsiella pneumoniae.</title>
        <authorList>
            <person name="Yang Y."/>
            <person name="Bicalho R."/>
        </authorList>
    </citation>
    <scope>NUCLEOTIDE SEQUENCE [LARGE SCALE GENOMIC DNA]</scope>
    <source>
        <strain evidence="2 3">A2</strain>
    </source>
</reference>
<reference evidence="2 3" key="1">
    <citation type="submission" date="2017-11" db="EMBL/GenBank/DDBJ databases">
        <authorList>
            <person name="Han C.G."/>
        </authorList>
    </citation>
    <scope>NUCLEOTIDE SEQUENCE [LARGE SCALE GENOMIC DNA]</scope>
    <source>
        <strain evidence="2 3">A2</strain>
    </source>
</reference>
<protein>
    <submittedName>
        <fullName evidence="2">LysR family transcriptional regulator</fullName>
    </submittedName>
</protein>
<accession>A0A2J4XUQ9</accession>
<evidence type="ECO:0000313" key="2">
    <source>
        <dbReference type="EMBL" id="PLM41094.1"/>
    </source>
</evidence>
<dbReference type="InterPro" id="IPR000847">
    <property type="entry name" value="LysR_HTH_N"/>
</dbReference>
<feature type="non-terminal residue" evidence="2">
    <location>
        <position position="51"/>
    </location>
</feature>
<dbReference type="Gene3D" id="1.10.10.10">
    <property type="entry name" value="Winged helix-like DNA-binding domain superfamily/Winged helix DNA-binding domain"/>
    <property type="match status" value="1"/>
</dbReference>
<dbReference type="EMBL" id="PIET01002830">
    <property type="protein sequence ID" value="PLM41094.1"/>
    <property type="molecule type" value="Genomic_DNA"/>
</dbReference>
<evidence type="ECO:0000313" key="3">
    <source>
        <dbReference type="Proteomes" id="UP000234661"/>
    </source>
</evidence>
<name>A0A2J4XUQ9_9ENTR</name>
<dbReference type="AlphaFoldDB" id="A0A2J4XUQ9"/>